<name>A0A1B6MI39_9HEMI</name>
<organism evidence="1">
    <name type="scientific">Graphocephala atropunctata</name>
    <dbReference type="NCBI Taxonomy" id="36148"/>
    <lineage>
        <taxon>Eukaryota</taxon>
        <taxon>Metazoa</taxon>
        <taxon>Ecdysozoa</taxon>
        <taxon>Arthropoda</taxon>
        <taxon>Hexapoda</taxon>
        <taxon>Insecta</taxon>
        <taxon>Pterygota</taxon>
        <taxon>Neoptera</taxon>
        <taxon>Paraneoptera</taxon>
        <taxon>Hemiptera</taxon>
        <taxon>Auchenorrhyncha</taxon>
        <taxon>Membracoidea</taxon>
        <taxon>Cicadellidae</taxon>
        <taxon>Cicadellinae</taxon>
        <taxon>Cicadellini</taxon>
        <taxon>Graphocephala</taxon>
    </lineage>
</organism>
<dbReference type="AlphaFoldDB" id="A0A1B6MI39"/>
<proteinExistence type="predicted"/>
<evidence type="ECO:0000313" key="1">
    <source>
        <dbReference type="EMBL" id="JAT35640.1"/>
    </source>
</evidence>
<gene>
    <name evidence="1" type="ORF">g.23363</name>
</gene>
<reference evidence="1" key="1">
    <citation type="submission" date="2015-11" db="EMBL/GenBank/DDBJ databases">
        <title>De novo transcriptome assembly of four potential Pierce s Disease insect vectors from Arizona vineyards.</title>
        <authorList>
            <person name="Tassone E.E."/>
        </authorList>
    </citation>
    <scope>NUCLEOTIDE SEQUENCE</scope>
</reference>
<protein>
    <submittedName>
        <fullName evidence="1">Uncharacterized protein</fullName>
    </submittedName>
</protein>
<dbReference type="EMBL" id="GEBQ01004337">
    <property type="protein sequence ID" value="JAT35640.1"/>
    <property type="molecule type" value="Transcribed_RNA"/>
</dbReference>
<accession>A0A1B6MI39</accession>
<sequence>MNINTSIFKLPTPLAHYTIAHKVCTIYSAHSSMNFRCTNTFCLQESNNTPQFTLGGRINFTSHIEVSPDQFGMVAEVTVEGVRSRLPRIVASYRSTDYFTP</sequence>